<reference evidence="1" key="1">
    <citation type="submission" date="2017-12" db="EMBL/GenBank/DDBJ databases">
        <title>FDA dAtabase for Regulatory Grade micrObial Sequences (FDA-ARGOS): Supporting development and validation of Infectious Disease Dx tests.</title>
        <authorList>
            <person name="Campos J."/>
            <person name="Goldberg B."/>
            <person name="Tallon L."/>
            <person name="Sadzewicz L."/>
            <person name="Sengamalay N."/>
            <person name="Ott S."/>
            <person name="Godinez A."/>
            <person name="Nagaraj S."/>
            <person name="Vyas G."/>
            <person name="Aluvathingal J."/>
            <person name="Nadendla S."/>
            <person name="Geyer C."/>
            <person name="Nandy P."/>
            <person name="Hobson J."/>
            <person name="Sichtig H."/>
        </authorList>
    </citation>
    <scope>NUCLEOTIDE SEQUENCE</scope>
    <source>
        <strain evidence="1">FDAARGOS_252</strain>
    </source>
</reference>
<sequence>MVAFTVGLVALSLMRDGWPVSDAAILDRLNDIADGGVGNRITPFMAESALYALRGIEATKPRADNKAPC</sequence>
<gene>
    <name evidence="1" type="ORF">A6J80_09695</name>
</gene>
<name>A0A1V0GS36_9RHOB</name>
<evidence type="ECO:0000313" key="1">
    <source>
        <dbReference type="EMBL" id="ARC36620.2"/>
    </source>
</evidence>
<dbReference type="EMBL" id="CP020442">
    <property type="protein sequence ID" value="ARC36620.2"/>
    <property type="molecule type" value="Genomic_DNA"/>
</dbReference>
<proteinExistence type="predicted"/>
<dbReference type="Proteomes" id="UP000191257">
    <property type="component" value="Chromosome"/>
</dbReference>
<dbReference type="KEGG" id="pye:A6J80_09695"/>
<dbReference type="AlphaFoldDB" id="A0A1V0GS36"/>
<evidence type="ECO:0000313" key="2">
    <source>
        <dbReference type="Proteomes" id="UP000191257"/>
    </source>
</evidence>
<keyword evidence="2" id="KW-1185">Reference proteome</keyword>
<protein>
    <submittedName>
        <fullName evidence="1">Uncharacterized protein</fullName>
    </submittedName>
</protein>
<organism evidence="1 2">
    <name type="scientific">Paracoccus yeei</name>
    <dbReference type="NCBI Taxonomy" id="147645"/>
    <lineage>
        <taxon>Bacteria</taxon>
        <taxon>Pseudomonadati</taxon>
        <taxon>Pseudomonadota</taxon>
        <taxon>Alphaproteobacteria</taxon>
        <taxon>Rhodobacterales</taxon>
        <taxon>Paracoccaceae</taxon>
        <taxon>Paracoccus</taxon>
    </lineage>
</organism>
<accession>A0A1V0GS36</accession>